<dbReference type="Proteomes" id="UP001516400">
    <property type="component" value="Unassembled WGS sequence"/>
</dbReference>
<dbReference type="CDD" id="cd15777">
    <property type="entry name" value="CRBN_C_like"/>
    <property type="match status" value="1"/>
</dbReference>
<comment type="similarity">
    <text evidence="3">Belongs to the CRBN family.</text>
</comment>
<evidence type="ECO:0000256" key="7">
    <source>
        <dbReference type="ARBA" id="ARBA00022833"/>
    </source>
</evidence>
<evidence type="ECO:0000256" key="4">
    <source>
        <dbReference type="ARBA" id="ARBA00014394"/>
    </source>
</evidence>
<evidence type="ECO:0000256" key="8">
    <source>
        <dbReference type="ARBA" id="ARBA00022843"/>
    </source>
</evidence>
<comment type="caution">
    <text evidence="15">The sequence shown here is derived from an EMBL/GenBank/DDBJ whole genome shotgun (WGS) entry which is preliminary data.</text>
</comment>
<evidence type="ECO:0000256" key="12">
    <source>
        <dbReference type="ARBA" id="ARBA00046796"/>
    </source>
</evidence>
<organism evidence="15 16">
    <name type="scientific">Cryptolaemus montrouzieri</name>
    <dbReference type="NCBI Taxonomy" id="559131"/>
    <lineage>
        <taxon>Eukaryota</taxon>
        <taxon>Metazoa</taxon>
        <taxon>Ecdysozoa</taxon>
        <taxon>Arthropoda</taxon>
        <taxon>Hexapoda</taxon>
        <taxon>Insecta</taxon>
        <taxon>Pterygota</taxon>
        <taxon>Neoptera</taxon>
        <taxon>Endopterygota</taxon>
        <taxon>Coleoptera</taxon>
        <taxon>Polyphaga</taxon>
        <taxon>Cucujiformia</taxon>
        <taxon>Coccinelloidea</taxon>
        <taxon>Coccinellidae</taxon>
        <taxon>Scymninae</taxon>
        <taxon>Scymnini</taxon>
        <taxon>Cryptolaemus</taxon>
    </lineage>
</organism>
<feature type="compositionally biased region" description="Acidic residues" evidence="13">
    <location>
        <begin position="1"/>
        <end position="16"/>
    </location>
</feature>
<dbReference type="Gene3D" id="1.20.58.1480">
    <property type="match status" value="1"/>
</dbReference>
<dbReference type="Pfam" id="PF03226">
    <property type="entry name" value="Yippee-Mis18"/>
    <property type="match status" value="1"/>
</dbReference>
<feature type="region of interest" description="Disordered" evidence="13">
    <location>
        <begin position="1"/>
        <end position="42"/>
    </location>
</feature>
<keyword evidence="8" id="KW-0832">Ubl conjugation</keyword>
<evidence type="ECO:0000259" key="14">
    <source>
        <dbReference type="PROSITE" id="PS51788"/>
    </source>
</evidence>
<evidence type="ECO:0000256" key="2">
    <source>
        <dbReference type="ARBA" id="ARBA00004906"/>
    </source>
</evidence>
<evidence type="ECO:0000256" key="9">
    <source>
        <dbReference type="ARBA" id="ARBA00023242"/>
    </source>
</evidence>
<evidence type="ECO:0000256" key="5">
    <source>
        <dbReference type="ARBA" id="ARBA00022723"/>
    </source>
</evidence>
<name>A0ABD2MWQ6_9CUCU</name>
<dbReference type="InterPro" id="IPR004910">
    <property type="entry name" value="Yippee/Mis18/Cereblon"/>
</dbReference>
<dbReference type="GO" id="GO:0005634">
    <property type="term" value="C:nucleus"/>
    <property type="evidence" value="ECO:0007669"/>
    <property type="project" value="UniProtKB-SubCell"/>
</dbReference>
<evidence type="ECO:0000256" key="10">
    <source>
        <dbReference type="ARBA" id="ARBA00030079"/>
    </source>
</evidence>
<evidence type="ECO:0000256" key="13">
    <source>
        <dbReference type="SAM" id="MobiDB-lite"/>
    </source>
</evidence>
<dbReference type="InterPro" id="IPR034750">
    <property type="entry name" value="CULT"/>
</dbReference>
<dbReference type="InterPro" id="IPR046336">
    <property type="entry name" value="Lon_prtase_N_sf"/>
</dbReference>
<dbReference type="AlphaFoldDB" id="A0ABD2MWQ6"/>
<comment type="function">
    <text evidence="11">Substrate recognition component of a DCX (DDB1-CUL4-X-box) E3 protein ligase complex that mediates the ubiquitination and subsequent proteasomal degradation of target proteins. Has an essential role in mediating growth by negatively regulating insulin signaling. It also has a role in maintaining presynaptic function in the neuromuscular junction synapses of third-instar larvae.</text>
</comment>
<dbReference type="Gene3D" id="2.30.130.40">
    <property type="entry name" value="LON domain-like"/>
    <property type="match status" value="1"/>
</dbReference>
<comment type="subcellular location">
    <subcellularLocation>
        <location evidence="1">Nucleus</location>
    </subcellularLocation>
</comment>
<comment type="subunit">
    <text evidence="12">Likely a component of a DCX (DDB1-CUL4-X-box) protein ligase complex. May interact with pic/DDB1.</text>
</comment>
<keyword evidence="16" id="KW-1185">Reference proteome</keyword>
<evidence type="ECO:0000256" key="11">
    <source>
        <dbReference type="ARBA" id="ARBA00046075"/>
    </source>
</evidence>
<evidence type="ECO:0000313" key="15">
    <source>
        <dbReference type="EMBL" id="KAL3270849.1"/>
    </source>
</evidence>
<keyword evidence="6" id="KW-0833">Ubl conjugation pathway</keyword>
<feature type="compositionally biased region" description="Polar residues" evidence="13">
    <location>
        <begin position="20"/>
        <end position="35"/>
    </location>
</feature>
<reference evidence="15 16" key="1">
    <citation type="journal article" date="2021" name="BMC Biol.">
        <title>Horizontally acquired antibacterial genes associated with adaptive radiation of ladybird beetles.</title>
        <authorList>
            <person name="Li H.S."/>
            <person name="Tang X.F."/>
            <person name="Huang Y.H."/>
            <person name="Xu Z.Y."/>
            <person name="Chen M.L."/>
            <person name="Du X.Y."/>
            <person name="Qiu B.Y."/>
            <person name="Chen P.T."/>
            <person name="Zhang W."/>
            <person name="Slipinski A."/>
            <person name="Escalona H.E."/>
            <person name="Waterhouse R.M."/>
            <person name="Zwick A."/>
            <person name="Pang H."/>
        </authorList>
    </citation>
    <scope>NUCLEOTIDE SEQUENCE [LARGE SCALE GENOMIC DNA]</scope>
    <source>
        <strain evidence="15">SYSU2018</strain>
    </source>
</reference>
<evidence type="ECO:0000256" key="6">
    <source>
        <dbReference type="ARBA" id="ARBA00022786"/>
    </source>
</evidence>
<feature type="domain" description="CULT" evidence="14">
    <location>
        <begin position="303"/>
        <end position="408"/>
    </location>
</feature>
<evidence type="ECO:0000256" key="1">
    <source>
        <dbReference type="ARBA" id="ARBA00004123"/>
    </source>
</evidence>
<dbReference type="EMBL" id="JABFTP020000042">
    <property type="protein sequence ID" value="KAL3270849.1"/>
    <property type="molecule type" value="Genomic_DNA"/>
</dbReference>
<dbReference type="SUPFAM" id="SSF88697">
    <property type="entry name" value="PUA domain-like"/>
    <property type="match status" value="1"/>
</dbReference>
<keyword evidence="5" id="KW-0479">Metal-binding</keyword>
<dbReference type="PROSITE" id="PS51788">
    <property type="entry name" value="CULT"/>
    <property type="match status" value="1"/>
</dbReference>
<keyword evidence="9" id="KW-0539">Nucleus</keyword>
<dbReference type="FunFam" id="2.170.150.20:FF:000007">
    <property type="entry name" value="Protein cereblon"/>
    <property type="match status" value="1"/>
</dbReference>
<dbReference type="Gene3D" id="2.170.150.20">
    <property type="entry name" value="Peptide methionine sulfoxide reductase"/>
    <property type="match status" value="2"/>
</dbReference>
<protein>
    <recommendedName>
        <fullName evidence="4">Protein cereblon</fullName>
    </recommendedName>
    <alternativeName>
        <fullName evidence="10">Protein ohgata</fullName>
    </alternativeName>
</protein>
<dbReference type="InterPro" id="IPR015947">
    <property type="entry name" value="PUA-like_sf"/>
</dbReference>
<comment type="pathway">
    <text evidence="2">Protein modification; protein ubiquitination.</text>
</comment>
<keyword evidence="7" id="KW-0862">Zinc</keyword>
<sequence>MSDSEDNDNEFQDEEIENGHISSSLSPTQYVNASSTDEDEEELAGDFNIDLPTSHKYLGKLNDLGGYTLFEDGEVLTLLGIFTNTWVLPGFTLPLILENPHESSVMQHFLQKRKVFVLLCENALNSQEYFDYGVTMEAVETSIKDGILSLKARGRQRCQVVPKSEIKHLTERLQKVTVKILPEYKVTSPLNDTQLYNLKQKRPYLCEDYGDMKNIRKYRKYHAAQYTYPSWLYEEYEVCYYVKHILEGLKKCFEMEFVPKDPLTLSYWFVQNYLLQYTERLELFKQRTVIARLRLEMQYLRNNRLIICHNCTQLIGEQQHVIVLSKDGIQNNYVNPGGNVYETITLSEAKNFMLIGRPSKQFSWFPGYAWTIMQCKHCKLHLGWMFTSSTLSPGVFYGLARSCVLVANAPNTPNCTSPEL</sequence>
<dbReference type="InterPro" id="IPR003111">
    <property type="entry name" value="Lon_prtase_N"/>
</dbReference>
<evidence type="ECO:0000313" key="16">
    <source>
        <dbReference type="Proteomes" id="UP001516400"/>
    </source>
</evidence>
<accession>A0ABD2MWQ6</accession>
<dbReference type="GO" id="GO:0046872">
    <property type="term" value="F:metal ion binding"/>
    <property type="evidence" value="ECO:0007669"/>
    <property type="project" value="UniProtKB-KW"/>
</dbReference>
<gene>
    <name evidence="15" type="ORF">HHI36_021367</name>
</gene>
<dbReference type="Pfam" id="PF02190">
    <property type="entry name" value="LON_substr_bdg"/>
    <property type="match status" value="1"/>
</dbReference>
<proteinExistence type="inferred from homology"/>
<evidence type="ECO:0000256" key="3">
    <source>
        <dbReference type="ARBA" id="ARBA00005293"/>
    </source>
</evidence>